<reference evidence="2" key="2">
    <citation type="submission" date="2023-06" db="EMBL/GenBank/DDBJ databases">
        <authorList>
            <consortium name="Lawrence Berkeley National Laboratory"/>
            <person name="Mondo S.J."/>
            <person name="Hensen N."/>
            <person name="Bonometti L."/>
            <person name="Westerberg I."/>
            <person name="Brannstrom I.O."/>
            <person name="Guillou S."/>
            <person name="Cros-Aarteil S."/>
            <person name="Calhoun S."/>
            <person name="Haridas S."/>
            <person name="Kuo A."/>
            <person name="Pangilinan J."/>
            <person name="Riley R."/>
            <person name="Labutti K."/>
            <person name="Andreopoulos B."/>
            <person name="Lipzen A."/>
            <person name="Chen C."/>
            <person name="Yanf M."/>
            <person name="Daum C."/>
            <person name="Ng V."/>
            <person name="Clum A."/>
            <person name="Steindorff A."/>
            <person name="Ohm R."/>
            <person name="Martin F."/>
            <person name="Silar P."/>
            <person name="Natvig D."/>
            <person name="Lalanne C."/>
            <person name="Gautier V."/>
            <person name="Ament-Velasquez S.L."/>
            <person name="Kruys A."/>
            <person name="Hutchinson M.I."/>
            <person name="Powell A.J."/>
            <person name="Barry K."/>
            <person name="Miller A.N."/>
            <person name="Grigoriev I.V."/>
            <person name="Debuchy R."/>
            <person name="Gladieux P."/>
            <person name="Thoren M.H."/>
            <person name="Johannesson H."/>
        </authorList>
    </citation>
    <scope>NUCLEOTIDE SEQUENCE</scope>
    <source>
        <strain evidence="2">PSN324</strain>
    </source>
</reference>
<reference evidence="2" key="1">
    <citation type="journal article" date="2023" name="Mol. Phylogenet. Evol.">
        <title>Genome-scale phylogeny and comparative genomics of the fungal order Sordariales.</title>
        <authorList>
            <person name="Hensen N."/>
            <person name="Bonometti L."/>
            <person name="Westerberg I."/>
            <person name="Brannstrom I.O."/>
            <person name="Guillou S."/>
            <person name="Cros-Aarteil S."/>
            <person name="Calhoun S."/>
            <person name="Haridas S."/>
            <person name="Kuo A."/>
            <person name="Mondo S."/>
            <person name="Pangilinan J."/>
            <person name="Riley R."/>
            <person name="LaButti K."/>
            <person name="Andreopoulos B."/>
            <person name="Lipzen A."/>
            <person name="Chen C."/>
            <person name="Yan M."/>
            <person name="Daum C."/>
            <person name="Ng V."/>
            <person name="Clum A."/>
            <person name="Steindorff A."/>
            <person name="Ohm R.A."/>
            <person name="Martin F."/>
            <person name="Silar P."/>
            <person name="Natvig D.O."/>
            <person name="Lalanne C."/>
            <person name="Gautier V."/>
            <person name="Ament-Velasquez S.L."/>
            <person name="Kruys A."/>
            <person name="Hutchinson M.I."/>
            <person name="Powell A.J."/>
            <person name="Barry K."/>
            <person name="Miller A.N."/>
            <person name="Grigoriev I.V."/>
            <person name="Debuchy R."/>
            <person name="Gladieux P."/>
            <person name="Hiltunen Thoren M."/>
            <person name="Johannesson H."/>
        </authorList>
    </citation>
    <scope>NUCLEOTIDE SEQUENCE</scope>
    <source>
        <strain evidence="2">PSN324</strain>
    </source>
</reference>
<dbReference type="AlphaFoldDB" id="A0AAV9HAZ8"/>
<protein>
    <recommendedName>
        <fullName evidence="4">Malate dehydrogenase</fullName>
    </recommendedName>
</protein>
<dbReference type="EMBL" id="MU865179">
    <property type="protein sequence ID" value="KAK4456667.1"/>
    <property type="molecule type" value="Genomic_DNA"/>
</dbReference>
<keyword evidence="3" id="KW-1185">Reference proteome</keyword>
<comment type="caution">
    <text evidence="2">The sequence shown here is derived from an EMBL/GenBank/DDBJ whole genome shotgun (WGS) entry which is preliminary data.</text>
</comment>
<evidence type="ECO:0000313" key="3">
    <source>
        <dbReference type="Proteomes" id="UP001321749"/>
    </source>
</evidence>
<name>A0AAV9HAZ8_9PEZI</name>
<evidence type="ECO:0008006" key="4">
    <source>
        <dbReference type="Google" id="ProtNLM"/>
    </source>
</evidence>
<accession>A0AAV9HAZ8</accession>
<dbReference type="InterPro" id="IPR021851">
    <property type="entry name" value="DUF3455"/>
</dbReference>
<dbReference type="PANTHER" id="PTHR35567">
    <property type="entry name" value="MALATE DEHYDROGENASE (AFU_ORTHOLOGUE AFUA_2G13800)"/>
    <property type="match status" value="1"/>
</dbReference>
<keyword evidence="1" id="KW-0732">Signal</keyword>
<evidence type="ECO:0000256" key="1">
    <source>
        <dbReference type="SAM" id="SignalP"/>
    </source>
</evidence>
<proteinExistence type="predicted"/>
<dbReference type="Proteomes" id="UP001321749">
    <property type="component" value="Unassembled WGS sequence"/>
</dbReference>
<organism evidence="2 3">
    <name type="scientific">Cladorrhinum samala</name>
    <dbReference type="NCBI Taxonomy" id="585594"/>
    <lineage>
        <taxon>Eukaryota</taxon>
        <taxon>Fungi</taxon>
        <taxon>Dikarya</taxon>
        <taxon>Ascomycota</taxon>
        <taxon>Pezizomycotina</taxon>
        <taxon>Sordariomycetes</taxon>
        <taxon>Sordariomycetidae</taxon>
        <taxon>Sordariales</taxon>
        <taxon>Podosporaceae</taxon>
        <taxon>Cladorrhinum</taxon>
    </lineage>
</organism>
<sequence length="246" mass="25610">MVSVKSLLLATMATAAYAAPRCVKSMPAPPKTGGTKELADPAPGLVLKKIALGYGIQNYTCADESSTSVSASGAVAVLYDVTAYHPATAKTGLTKPEWEKLPESALRSASFPLNKLPGSEYNADPAQPFPAPPEDMATFSGGPGLLKFLGHHYFDATGTPMFDLSAVGLKASVVKLDGVEAPKDAYEGPMGTGAVAWLQLVESKMGLSKGLSEVYRVITAGGAPEACSVAGKGDQSVPYATFYYFY</sequence>
<evidence type="ECO:0000313" key="2">
    <source>
        <dbReference type="EMBL" id="KAK4456667.1"/>
    </source>
</evidence>
<feature type="signal peptide" evidence="1">
    <location>
        <begin position="1"/>
        <end position="18"/>
    </location>
</feature>
<gene>
    <name evidence="2" type="ORF">QBC42DRAFT_321923</name>
</gene>
<dbReference type="Pfam" id="PF11937">
    <property type="entry name" value="DUF3455"/>
    <property type="match status" value="1"/>
</dbReference>
<feature type="chain" id="PRO_5043855136" description="Malate dehydrogenase" evidence="1">
    <location>
        <begin position="19"/>
        <end position="246"/>
    </location>
</feature>
<dbReference type="PANTHER" id="PTHR35567:SF3">
    <property type="entry name" value="MALATE DEHYDROGENASE"/>
    <property type="match status" value="1"/>
</dbReference>